<evidence type="ECO:0000313" key="1">
    <source>
        <dbReference type="EMBL" id="EMA52945.1"/>
    </source>
</evidence>
<dbReference type="EMBL" id="AOMF01000155">
    <property type="protein sequence ID" value="EMA52945.1"/>
    <property type="molecule type" value="Genomic_DNA"/>
</dbReference>
<dbReference type="STRING" id="1227457.C451_11010"/>
<sequence length="64" mass="7128">MEQGALRDSGAPLRGITCNVPLLSFQRVTGEQILYMGLEHSNIQSHGFVHTFDTPQLIPCEEMI</sequence>
<reference evidence="1 2" key="1">
    <citation type="journal article" date="2014" name="PLoS Genet.">
        <title>Phylogenetically driven sequencing of extremely halophilic archaea reveals strategies for static and dynamic osmo-response.</title>
        <authorList>
            <person name="Becker E.A."/>
            <person name="Seitzer P.M."/>
            <person name="Tritt A."/>
            <person name="Larsen D."/>
            <person name="Krusor M."/>
            <person name="Yao A.I."/>
            <person name="Wu D."/>
            <person name="Madern D."/>
            <person name="Eisen J.A."/>
            <person name="Darling A.E."/>
            <person name="Facciotti M.T."/>
        </authorList>
    </citation>
    <scope>NUCLEOTIDE SEQUENCE [LARGE SCALE GENOMIC DNA]</scope>
    <source>
        <strain evidence="1 2">JCM 13552</strain>
    </source>
</reference>
<organism evidence="1 2">
    <name type="scientific">Halococcus thailandensis JCM 13552</name>
    <dbReference type="NCBI Taxonomy" id="1227457"/>
    <lineage>
        <taxon>Archaea</taxon>
        <taxon>Methanobacteriati</taxon>
        <taxon>Methanobacteriota</taxon>
        <taxon>Stenosarchaea group</taxon>
        <taxon>Halobacteria</taxon>
        <taxon>Halobacteriales</taxon>
        <taxon>Halococcaceae</taxon>
        <taxon>Halococcus</taxon>
    </lineage>
</organism>
<keyword evidence="2" id="KW-1185">Reference proteome</keyword>
<name>M0N8H3_9EURY</name>
<accession>M0N8H3</accession>
<comment type="caution">
    <text evidence="1">The sequence shown here is derived from an EMBL/GenBank/DDBJ whole genome shotgun (WGS) entry which is preliminary data.</text>
</comment>
<proteinExistence type="predicted"/>
<dbReference type="Proteomes" id="UP000011680">
    <property type="component" value="Unassembled WGS sequence"/>
</dbReference>
<evidence type="ECO:0000313" key="2">
    <source>
        <dbReference type="Proteomes" id="UP000011680"/>
    </source>
</evidence>
<dbReference type="AlphaFoldDB" id="M0N8H3"/>
<protein>
    <submittedName>
        <fullName evidence="1">Uncharacterized protein</fullName>
    </submittedName>
</protein>
<gene>
    <name evidence="1" type="ORF">C451_11010</name>
</gene>